<dbReference type="Proteomes" id="UP000675284">
    <property type="component" value="Unassembled WGS sequence"/>
</dbReference>
<keyword evidence="1" id="KW-0472">Membrane</keyword>
<proteinExistence type="predicted"/>
<evidence type="ECO:0000256" key="1">
    <source>
        <dbReference type="SAM" id="Phobius"/>
    </source>
</evidence>
<feature type="transmembrane region" description="Helical" evidence="1">
    <location>
        <begin position="32"/>
        <end position="49"/>
    </location>
</feature>
<name>A0A941DY83_9BACI</name>
<accession>A0A941DY83</accession>
<feature type="transmembrane region" description="Helical" evidence="1">
    <location>
        <begin position="61"/>
        <end position="89"/>
    </location>
</feature>
<evidence type="ECO:0000313" key="3">
    <source>
        <dbReference type="Proteomes" id="UP000675284"/>
    </source>
</evidence>
<dbReference type="AlphaFoldDB" id="A0A941DY83"/>
<sequence length="101" mass="11073">MSLSRIMKWVTGIFEALLGFPILGGLYIVSNFWTPLFVMLILHIITLFLSKRDGAATAGSILGIITSCIGWIPIVGMLMHIITAIVLIITGTISDEQKRIN</sequence>
<dbReference type="RefSeq" id="WP_026681758.1">
    <property type="nucleotide sequence ID" value="NZ_BAAACY010000137.1"/>
</dbReference>
<organism evidence="2 3">
    <name type="scientific">Virgibacillus salarius</name>
    <dbReference type="NCBI Taxonomy" id="447199"/>
    <lineage>
        <taxon>Bacteria</taxon>
        <taxon>Bacillati</taxon>
        <taxon>Bacillota</taxon>
        <taxon>Bacilli</taxon>
        <taxon>Bacillales</taxon>
        <taxon>Bacillaceae</taxon>
        <taxon>Virgibacillus</taxon>
    </lineage>
</organism>
<protein>
    <submittedName>
        <fullName evidence="2">Uncharacterized protein</fullName>
    </submittedName>
</protein>
<feature type="transmembrane region" description="Helical" evidence="1">
    <location>
        <begin position="7"/>
        <end position="26"/>
    </location>
</feature>
<keyword evidence="1" id="KW-1133">Transmembrane helix</keyword>
<dbReference type="EMBL" id="JAGSOT010000049">
    <property type="protein sequence ID" value="MBR7797294.1"/>
    <property type="molecule type" value="Genomic_DNA"/>
</dbReference>
<gene>
    <name evidence="2" type="ORF">KCX74_14755</name>
</gene>
<keyword evidence="1" id="KW-0812">Transmembrane</keyword>
<keyword evidence="3" id="KW-1185">Reference proteome</keyword>
<comment type="caution">
    <text evidence="2">The sequence shown here is derived from an EMBL/GenBank/DDBJ whole genome shotgun (WGS) entry which is preliminary data.</text>
</comment>
<reference evidence="2" key="1">
    <citation type="submission" date="2021-04" db="EMBL/GenBank/DDBJ databases">
        <title>Isolation and polyphasic classification of algal microorganism.</title>
        <authorList>
            <person name="Wang S."/>
        </authorList>
    </citation>
    <scope>NUCLEOTIDE SEQUENCE</scope>
    <source>
        <strain evidence="2">720a</strain>
    </source>
</reference>
<evidence type="ECO:0000313" key="2">
    <source>
        <dbReference type="EMBL" id="MBR7797294.1"/>
    </source>
</evidence>